<keyword evidence="2" id="KW-1185">Reference proteome</keyword>
<evidence type="ECO:0000313" key="1">
    <source>
        <dbReference type="EMBL" id="KDR26305.1"/>
    </source>
</evidence>
<dbReference type="Proteomes" id="UP000027451">
    <property type="component" value="Unassembled WGS sequence"/>
</dbReference>
<gene>
    <name evidence="1" type="ORF">BG60_23465</name>
</gene>
<dbReference type="EMBL" id="JFHD01000036">
    <property type="protein sequence ID" value="KDR26305.1"/>
    <property type="molecule type" value="Genomic_DNA"/>
</dbReference>
<reference evidence="1 2" key="1">
    <citation type="submission" date="2014-03" db="EMBL/GenBank/DDBJ databases">
        <title>Draft Genome Sequences of Four Burkholderia Strains.</title>
        <authorList>
            <person name="Liu X.Y."/>
            <person name="Li C.X."/>
            <person name="Xu J.H."/>
        </authorList>
    </citation>
    <scope>NUCLEOTIDE SEQUENCE [LARGE SCALE GENOMIC DNA]</scope>
    <source>
        <strain evidence="1 2">OP-1</strain>
    </source>
</reference>
<proteinExistence type="predicted"/>
<dbReference type="AlphaFoldDB" id="A0A656QG17"/>
<protein>
    <submittedName>
        <fullName evidence="1">Uncharacterized protein</fullName>
    </submittedName>
</protein>
<organism evidence="1 2">
    <name type="scientific">Caballeronia zhejiangensis</name>
    <dbReference type="NCBI Taxonomy" id="871203"/>
    <lineage>
        <taxon>Bacteria</taxon>
        <taxon>Pseudomonadati</taxon>
        <taxon>Pseudomonadota</taxon>
        <taxon>Betaproteobacteria</taxon>
        <taxon>Burkholderiales</taxon>
        <taxon>Burkholderiaceae</taxon>
        <taxon>Caballeronia</taxon>
    </lineage>
</organism>
<sequence>MLCHQSMNVGNDFRRLFLDDSLSLRLQFGNLRLKALKGGHDFPVHGCKQCTMPYAQYELRALAPRAML</sequence>
<evidence type="ECO:0000313" key="2">
    <source>
        <dbReference type="Proteomes" id="UP000027451"/>
    </source>
</evidence>
<name>A0A656QG17_9BURK</name>
<comment type="caution">
    <text evidence="1">The sequence shown here is derived from an EMBL/GenBank/DDBJ whole genome shotgun (WGS) entry which is preliminary data.</text>
</comment>
<accession>A0A656QG17</accession>